<dbReference type="InterPro" id="IPR043504">
    <property type="entry name" value="Peptidase_S1_PA_chymotrypsin"/>
</dbReference>
<organism evidence="3 4">
    <name type="scientific">Kryptolebias marmoratus</name>
    <name type="common">Mangrove killifish</name>
    <name type="synonym">Rivulus marmoratus</name>
    <dbReference type="NCBI Taxonomy" id="37003"/>
    <lineage>
        <taxon>Eukaryota</taxon>
        <taxon>Metazoa</taxon>
        <taxon>Chordata</taxon>
        <taxon>Craniata</taxon>
        <taxon>Vertebrata</taxon>
        <taxon>Euteleostomi</taxon>
        <taxon>Actinopterygii</taxon>
        <taxon>Neopterygii</taxon>
        <taxon>Teleostei</taxon>
        <taxon>Neoteleostei</taxon>
        <taxon>Acanthomorphata</taxon>
        <taxon>Ovalentaria</taxon>
        <taxon>Atherinomorphae</taxon>
        <taxon>Cyprinodontiformes</taxon>
        <taxon>Rivulidae</taxon>
        <taxon>Kryptolebias</taxon>
    </lineage>
</organism>
<dbReference type="GO" id="GO:0006508">
    <property type="term" value="P:proteolysis"/>
    <property type="evidence" value="ECO:0007669"/>
    <property type="project" value="InterPro"/>
</dbReference>
<dbReference type="STRING" id="37003.ENSKMAP00000005609"/>
<dbReference type="PROSITE" id="PS00134">
    <property type="entry name" value="TRYPSIN_HIS"/>
    <property type="match status" value="1"/>
</dbReference>
<dbReference type="InterPro" id="IPR001254">
    <property type="entry name" value="Trypsin_dom"/>
</dbReference>
<keyword evidence="4" id="KW-1185">Reference proteome</keyword>
<dbReference type="GO" id="GO:0004252">
    <property type="term" value="F:serine-type endopeptidase activity"/>
    <property type="evidence" value="ECO:0007669"/>
    <property type="project" value="InterPro"/>
</dbReference>
<accession>A0A3Q3A429</accession>
<dbReference type="CDD" id="cd00190">
    <property type="entry name" value="Tryp_SPc"/>
    <property type="match status" value="1"/>
</dbReference>
<dbReference type="GeneID" id="108228742"/>
<evidence type="ECO:0000313" key="4">
    <source>
        <dbReference type="Proteomes" id="UP000264800"/>
    </source>
</evidence>
<evidence type="ECO:0000313" key="3">
    <source>
        <dbReference type="Ensembl" id="ENSKMAP00000005609.1"/>
    </source>
</evidence>
<protein>
    <submittedName>
        <fullName evidence="3">Anionic trypsin-2-like</fullName>
    </submittedName>
</protein>
<dbReference type="PANTHER" id="PTHR24271">
    <property type="entry name" value="KALLIKREIN-RELATED"/>
    <property type="match status" value="1"/>
</dbReference>
<dbReference type="PROSITE" id="PS50240">
    <property type="entry name" value="TRYPSIN_DOM"/>
    <property type="match status" value="1"/>
</dbReference>
<dbReference type="AlphaFoldDB" id="A0A3Q3A429"/>
<dbReference type="SMART" id="SM00020">
    <property type="entry name" value="Tryp_SPc"/>
    <property type="match status" value="1"/>
</dbReference>
<name>A0A3Q3A429_KRYMA</name>
<dbReference type="GeneTree" id="ENSGT00390000009571"/>
<dbReference type="Proteomes" id="UP000264800">
    <property type="component" value="Unplaced"/>
</dbReference>
<dbReference type="InterPro" id="IPR018114">
    <property type="entry name" value="TRYPSIN_HIS"/>
</dbReference>
<keyword evidence="1" id="KW-1015">Disulfide bond</keyword>
<dbReference type="SUPFAM" id="SSF50494">
    <property type="entry name" value="Trypsin-like serine proteases"/>
    <property type="match status" value="1"/>
</dbReference>
<reference evidence="3" key="2">
    <citation type="submission" date="2025-09" db="UniProtKB">
        <authorList>
            <consortium name="Ensembl"/>
        </authorList>
    </citation>
    <scope>IDENTIFICATION</scope>
</reference>
<reference evidence="3" key="1">
    <citation type="submission" date="2025-08" db="UniProtKB">
        <authorList>
            <consortium name="Ensembl"/>
        </authorList>
    </citation>
    <scope>IDENTIFICATION</scope>
</reference>
<dbReference type="RefSeq" id="XP_037836395.1">
    <property type="nucleotide sequence ID" value="XM_037980467.1"/>
</dbReference>
<dbReference type="Ensembl" id="ENSKMAT00000005708.1">
    <property type="protein sequence ID" value="ENSKMAP00000005609.1"/>
    <property type="gene ID" value="ENSKMAG00000004262.1"/>
</dbReference>
<evidence type="ECO:0000259" key="2">
    <source>
        <dbReference type="PROSITE" id="PS50240"/>
    </source>
</evidence>
<dbReference type="PANTHER" id="PTHR24271:SF96">
    <property type="entry name" value="GRANZYME A-RELATED"/>
    <property type="match status" value="1"/>
</dbReference>
<dbReference type="PRINTS" id="PR00722">
    <property type="entry name" value="CHYMOTRYPSIN"/>
</dbReference>
<feature type="domain" description="Peptidase S1" evidence="2">
    <location>
        <begin position="31"/>
        <end position="252"/>
    </location>
</feature>
<sequence length="253" mass="27873">MKLIHTVSQKGDLCPVPGVAVNSEVDLQKRIIGGQNCADTERLYHVALYRNDDSDPQCGGSLISDQWVLTAAHCWEHGPGWVNTAILGIHPKSATEEIMTITDNPVVYIDKNGLQHDIMLLKLPKKTSIQQVKLPDCKSPLQNGDKVQLAGYAATKTGFFKRRKPTTSTPDLQCADFDVVDVQASAQDSEHWFTVQTPKKDVCYGDSGGGAVHNNRIYGVISFTFNRKRGCVAPAGIMDVCEYKDWIDKTITP</sequence>
<dbReference type="InterPro" id="IPR009003">
    <property type="entry name" value="Peptidase_S1_PA"/>
</dbReference>
<proteinExistence type="predicted"/>
<dbReference type="OrthoDB" id="5565075at2759"/>
<evidence type="ECO:0000256" key="1">
    <source>
        <dbReference type="ARBA" id="ARBA00023157"/>
    </source>
</evidence>
<dbReference type="InterPro" id="IPR001314">
    <property type="entry name" value="Peptidase_S1A"/>
</dbReference>
<dbReference type="Pfam" id="PF00089">
    <property type="entry name" value="Trypsin"/>
    <property type="match status" value="1"/>
</dbReference>
<dbReference type="Gene3D" id="2.40.10.10">
    <property type="entry name" value="Trypsin-like serine proteases"/>
    <property type="match status" value="1"/>
</dbReference>
<dbReference type="OMA" id="PNDLQCA"/>